<evidence type="ECO:0000256" key="4">
    <source>
        <dbReference type="ARBA" id="ARBA00017522"/>
    </source>
</evidence>
<feature type="transmembrane region" description="Helical" evidence="10">
    <location>
        <begin position="103"/>
        <end position="122"/>
    </location>
</feature>
<evidence type="ECO:0000256" key="3">
    <source>
        <dbReference type="ARBA" id="ARBA00006669"/>
    </source>
</evidence>
<feature type="transmembrane region" description="Helical" evidence="10">
    <location>
        <begin position="151"/>
        <end position="168"/>
    </location>
</feature>
<feature type="transmembrane region" description="Helical" evidence="10">
    <location>
        <begin position="174"/>
        <end position="192"/>
    </location>
</feature>
<comment type="subcellular location">
    <subcellularLocation>
        <location evidence="2">Cell membrane</location>
        <topology evidence="2">Multi-pass membrane protein</topology>
    </subcellularLocation>
</comment>
<evidence type="ECO:0000256" key="8">
    <source>
        <dbReference type="ARBA" id="ARBA00022989"/>
    </source>
</evidence>
<gene>
    <name evidence="11" type="ORF">F4827_003857</name>
</gene>
<dbReference type="RefSeq" id="WP_183725868.1">
    <property type="nucleotide sequence ID" value="NZ_JACHBW010000011.1"/>
</dbReference>
<evidence type="ECO:0000313" key="12">
    <source>
        <dbReference type="Proteomes" id="UP000571554"/>
    </source>
</evidence>
<organism evidence="11 12">
    <name type="scientific">Paraburkholderia bannensis</name>
    <dbReference type="NCBI Taxonomy" id="765414"/>
    <lineage>
        <taxon>Bacteria</taxon>
        <taxon>Pseudomonadati</taxon>
        <taxon>Pseudomonadota</taxon>
        <taxon>Betaproteobacteria</taxon>
        <taxon>Burkholderiales</taxon>
        <taxon>Burkholderiaceae</taxon>
        <taxon>Paraburkholderia</taxon>
    </lineage>
</organism>
<evidence type="ECO:0000256" key="1">
    <source>
        <dbReference type="ARBA" id="ARBA00002672"/>
    </source>
</evidence>
<comment type="similarity">
    <text evidence="3">Belongs to the nicotinamide ribonucleoside (NR) uptake permease (TC 4.B.1) family.</text>
</comment>
<keyword evidence="7 10" id="KW-0812">Transmembrane</keyword>
<comment type="function">
    <text evidence="1">Required for nicotinamide riboside transport across the inner membrane.</text>
</comment>
<reference evidence="11 12" key="1">
    <citation type="submission" date="2020-08" db="EMBL/GenBank/DDBJ databases">
        <title>Above-ground endophytic microbial communities from plants in different locations in the United States.</title>
        <authorList>
            <person name="Frank C."/>
        </authorList>
    </citation>
    <scope>NUCLEOTIDE SEQUENCE [LARGE SCALE GENOMIC DNA]</scope>
    <source>
        <strain evidence="11 12">WP4_2_2</strain>
    </source>
</reference>
<dbReference type="InterPro" id="IPR006419">
    <property type="entry name" value="NMN_transpt_PnuC"/>
</dbReference>
<keyword evidence="12" id="KW-1185">Reference proteome</keyword>
<dbReference type="AlphaFoldDB" id="A0A7W9TYY7"/>
<evidence type="ECO:0000313" key="11">
    <source>
        <dbReference type="EMBL" id="MBB6103998.1"/>
    </source>
</evidence>
<keyword evidence="9 10" id="KW-0472">Membrane</keyword>
<dbReference type="EMBL" id="JACHBW010000011">
    <property type="protein sequence ID" value="MBB6103998.1"/>
    <property type="molecule type" value="Genomic_DNA"/>
</dbReference>
<evidence type="ECO:0000256" key="6">
    <source>
        <dbReference type="ARBA" id="ARBA00022475"/>
    </source>
</evidence>
<evidence type="ECO:0000256" key="2">
    <source>
        <dbReference type="ARBA" id="ARBA00004651"/>
    </source>
</evidence>
<keyword evidence="6" id="KW-1003">Cell membrane</keyword>
<dbReference type="Proteomes" id="UP000571554">
    <property type="component" value="Unassembled WGS sequence"/>
</dbReference>
<sequence length="215" mass="23672">MSPLEIVGVIVSALAIWLTARRKMLCWPVGLASVALYGWIFFDAKLYSDALLQAAFALLQLYGWQRWYAQRRGQQPGDELRSDEAVAPVVPVVPVGNLPFARIVPDLLAAVVLSALLGAAMAHFTDAALPWVDASLTAFSLVAQYWTGRRYIASWTLWIVVDVIYVGMFVFKGLYLTSGLYALFLVLAALGWRDWSRALRASGAQAAYAASENRV</sequence>
<evidence type="ECO:0000256" key="9">
    <source>
        <dbReference type="ARBA" id="ARBA00023136"/>
    </source>
</evidence>
<accession>A0A7W9TYY7</accession>
<dbReference type="GO" id="GO:0005886">
    <property type="term" value="C:plasma membrane"/>
    <property type="evidence" value="ECO:0007669"/>
    <property type="project" value="UniProtKB-SubCell"/>
</dbReference>
<dbReference type="Pfam" id="PF04973">
    <property type="entry name" value="NMN_transporter"/>
    <property type="match status" value="1"/>
</dbReference>
<keyword evidence="5" id="KW-0813">Transport</keyword>
<comment type="caution">
    <text evidence="11">The sequence shown here is derived from an EMBL/GenBank/DDBJ whole genome shotgun (WGS) entry which is preliminary data.</text>
</comment>
<name>A0A7W9TYY7_9BURK</name>
<dbReference type="GO" id="GO:0034257">
    <property type="term" value="F:nicotinamide riboside transmembrane transporter activity"/>
    <property type="evidence" value="ECO:0007669"/>
    <property type="project" value="InterPro"/>
</dbReference>
<dbReference type="NCBIfam" id="TIGR01528">
    <property type="entry name" value="NMN_trans_PnuC"/>
    <property type="match status" value="1"/>
</dbReference>
<protein>
    <recommendedName>
        <fullName evidence="4">Nicotinamide riboside transporter PnuC</fullName>
    </recommendedName>
</protein>
<evidence type="ECO:0000256" key="5">
    <source>
        <dbReference type="ARBA" id="ARBA00022448"/>
    </source>
</evidence>
<dbReference type="PANTHER" id="PTHR36122">
    <property type="entry name" value="NICOTINAMIDE RIBOSIDE TRANSPORTER PNUC"/>
    <property type="match status" value="1"/>
</dbReference>
<dbReference type="PANTHER" id="PTHR36122:SF2">
    <property type="entry name" value="NICOTINAMIDE RIBOSIDE TRANSPORTER PNUC"/>
    <property type="match status" value="1"/>
</dbReference>
<keyword evidence="8 10" id="KW-1133">Transmembrane helix</keyword>
<evidence type="ECO:0000256" key="7">
    <source>
        <dbReference type="ARBA" id="ARBA00022692"/>
    </source>
</evidence>
<proteinExistence type="inferred from homology"/>
<evidence type="ECO:0000256" key="10">
    <source>
        <dbReference type="SAM" id="Phobius"/>
    </source>
</evidence>